<feature type="transmembrane region" description="Helical" evidence="1">
    <location>
        <begin position="207"/>
        <end position="229"/>
    </location>
</feature>
<feature type="transmembrane region" description="Helical" evidence="1">
    <location>
        <begin position="261"/>
        <end position="281"/>
    </location>
</feature>
<evidence type="ECO:0008006" key="4">
    <source>
        <dbReference type="Google" id="ProtNLM"/>
    </source>
</evidence>
<evidence type="ECO:0000313" key="3">
    <source>
        <dbReference type="Proteomes" id="UP000198788"/>
    </source>
</evidence>
<keyword evidence="1" id="KW-0812">Transmembrane</keyword>
<keyword evidence="1" id="KW-0472">Membrane</keyword>
<proteinExistence type="predicted"/>
<sequence length="298" mass="31715">MAFSATDAVFEGFRVVRRRPMTLVWWSLFYMVVMALVMAAIGGSLIRLVNAAEALEAAGTPSPEDFMPIFQLYMSVFAVVLPISLAAGAVVYAAVSRAVLRPEESRFGYLRFGMDEVRVLVVTVALGLMFMALGGVTFTLVGIVGGLAASLEAPWLWLVAVLLGLAALGGLIWLGVRLCLAVPITVGERRIAILDSFRLTRGRFWPLLGMAILAGVLSLVVGLLGSLVLTPLQFLTGGMTGLQDLEGAALAEILQTAWPMILVWIVTNAIVSALQVAVVYAPFSAAYRSITADGPRAA</sequence>
<dbReference type="EMBL" id="FOZV01000002">
    <property type="protein sequence ID" value="SFS45003.1"/>
    <property type="molecule type" value="Genomic_DNA"/>
</dbReference>
<protein>
    <recommendedName>
        <fullName evidence="4">Membrane domain of glycerophosphoryl diester phosphodiesterase</fullName>
    </recommendedName>
</protein>
<keyword evidence="3" id="KW-1185">Reference proteome</keyword>
<evidence type="ECO:0000256" key="1">
    <source>
        <dbReference type="SAM" id="Phobius"/>
    </source>
</evidence>
<accession>A0A1I6PXT2</accession>
<name>A0A1I6PXT2_9CAUL</name>
<dbReference type="Proteomes" id="UP000198788">
    <property type="component" value="Unassembled WGS sequence"/>
</dbReference>
<feature type="transmembrane region" description="Helical" evidence="1">
    <location>
        <begin position="23"/>
        <end position="49"/>
    </location>
</feature>
<feature type="transmembrane region" description="Helical" evidence="1">
    <location>
        <begin position="116"/>
        <end position="149"/>
    </location>
</feature>
<dbReference type="AlphaFoldDB" id="A0A1I6PXT2"/>
<feature type="transmembrane region" description="Helical" evidence="1">
    <location>
        <begin position="69"/>
        <end position="95"/>
    </location>
</feature>
<dbReference type="OrthoDB" id="7617808at2"/>
<feature type="transmembrane region" description="Helical" evidence="1">
    <location>
        <begin position="155"/>
        <end position="186"/>
    </location>
</feature>
<dbReference type="STRING" id="871741.SAMN05192570_1382"/>
<organism evidence="2 3">
    <name type="scientific">Brevundimonas viscosa</name>
    <dbReference type="NCBI Taxonomy" id="871741"/>
    <lineage>
        <taxon>Bacteria</taxon>
        <taxon>Pseudomonadati</taxon>
        <taxon>Pseudomonadota</taxon>
        <taxon>Alphaproteobacteria</taxon>
        <taxon>Caulobacterales</taxon>
        <taxon>Caulobacteraceae</taxon>
        <taxon>Brevundimonas</taxon>
    </lineage>
</organism>
<reference evidence="3" key="1">
    <citation type="submission" date="2016-10" db="EMBL/GenBank/DDBJ databases">
        <authorList>
            <person name="Varghese N."/>
            <person name="Submissions S."/>
        </authorList>
    </citation>
    <scope>NUCLEOTIDE SEQUENCE [LARGE SCALE GENOMIC DNA]</scope>
    <source>
        <strain evidence="3">CGMCC 1.10683</strain>
    </source>
</reference>
<evidence type="ECO:0000313" key="2">
    <source>
        <dbReference type="EMBL" id="SFS45003.1"/>
    </source>
</evidence>
<dbReference type="RefSeq" id="WP_092308148.1">
    <property type="nucleotide sequence ID" value="NZ_FOZV01000002.1"/>
</dbReference>
<gene>
    <name evidence="2" type="ORF">SAMN05192570_1382</name>
</gene>
<keyword evidence="1" id="KW-1133">Transmembrane helix</keyword>